<dbReference type="RefSeq" id="WP_388111295.1">
    <property type="nucleotide sequence ID" value="NZ_JBIAHM010000012.1"/>
</dbReference>
<reference evidence="2 3" key="1">
    <citation type="submission" date="2024-10" db="EMBL/GenBank/DDBJ databases">
        <title>The Natural Products Discovery Center: Release of the First 8490 Sequenced Strains for Exploring Actinobacteria Biosynthetic Diversity.</title>
        <authorList>
            <person name="Kalkreuter E."/>
            <person name="Kautsar S.A."/>
            <person name="Yang D."/>
            <person name="Bader C.D."/>
            <person name="Teijaro C.N."/>
            <person name="Fluegel L."/>
            <person name="Davis C.M."/>
            <person name="Simpson J.R."/>
            <person name="Lauterbach L."/>
            <person name="Steele A.D."/>
            <person name="Gui C."/>
            <person name="Meng S."/>
            <person name="Li G."/>
            <person name="Viehrig K."/>
            <person name="Ye F."/>
            <person name="Su P."/>
            <person name="Kiefer A.F."/>
            <person name="Nichols A."/>
            <person name="Cepeda A.J."/>
            <person name="Yan W."/>
            <person name="Fan B."/>
            <person name="Jiang Y."/>
            <person name="Adhikari A."/>
            <person name="Zheng C.-J."/>
            <person name="Schuster L."/>
            <person name="Cowan T.M."/>
            <person name="Smanski M.J."/>
            <person name="Chevrette M.G."/>
            <person name="De Carvalho L.P.S."/>
            <person name="Shen B."/>
        </authorList>
    </citation>
    <scope>NUCLEOTIDE SEQUENCE [LARGE SCALE GENOMIC DNA]</scope>
    <source>
        <strain evidence="2 3">NPDC006488</strain>
    </source>
</reference>
<dbReference type="EMBL" id="JBIAHM010000012">
    <property type="protein sequence ID" value="MFE9602990.1"/>
    <property type="molecule type" value="Genomic_DNA"/>
</dbReference>
<protein>
    <submittedName>
        <fullName evidence="2">Uncharacterized protein</fullName>
    </submittedName>
</protein>
<organism evidence="2 3">
    <name type="scientific">Streptomyces hokutonensis</name>
    <dbReference type="NCBI Taxonomy" id="1306990"/>
    <lineage>
        <taxon>Bacteria</taxon>
        <taxon>Bacillati</taxon>
        <taxon>Actinomycetota</taxon>
        <taxon>Actinomycetes</taxon>
        <taxon>Kitasatosporales</taxon>
        <taxon>Streptomycetaceae</taxon>
        <taxon>Streptomyces</taxon>
    </lineage>
</organism>
<gene>
    <name evidence="2" type="ORF">ACFYNQ_31065</name>
</gene>
<evidence type="ECO:0000256" key="1">
    <source>
        <dbReference type="SAM" id="MobiDB-lite"/>
    </source>
</evidence>
<feature type="compositionally biased region" description="Basic and acidic residues" evidence="1">
    <location>
        <begin position="35"/>
        <end position="49"/>
    </location>
</feature>
<keyword evidence="3" id="KW-1185">Reference proteome</keyword>
<evidence type="ECO:0000313" key="3">
    <source>
        <dbReference type="Proteomes" id="UP001601303"/>
    </source>
</evidence>
<feature type="compositionally biased region" description="Basic and acidic residues" evidence="1">
    <location>
        <begin position="70"/>
        <end position="85"/>
    </location>
</feature>
<name>A0ABW6ME21_9ACTN</name>
<accession>A0ABW6ME21</accession>
<dbReference type="Proteomes" id="UP001601303">
    <property type="component" value="Unassembled WGS sequence"/>
</dbReference>
<comment type="caution">
    <text evidence="2">The sequence shown here is derived from an EMBL/GenBank/DDBJ whole genome shotgun (WGS) entry which is preliminary data.</text>
</comment>
<proteinExistence type="predicted"/>
<evidence type="ECO:0000313" key="2">
    <source>
        <dbReference type="EMBL" id="MFE9602990.1"/>
    </source>
</evidence>
<feature type="region of interest" description="Disordered" evidence="1">
    <location>
        <begin position="1"/>
        <end position="85"/>
    </location>
</feature>
<sequence length="85" mass="9149">MEPFSAASIPSDGPGRPAEEVRVTPWGVRSTRSRTSTDRSTEGVRDKTPHFFPSQAPVSSPVGDVDVDVDAARAEADKDARDQHT</sequence>